<evidence type="ECO:0000256" key="1">
    <source>
        <dbReference type="ARBA" id="ARBA00011073"/>
    </source>
</evidence>
<dbReference type="RefSeq" id="WP_168976379.1">
    <property type="nucleotide sequence ID" value="NZ_JABAGO010000055.1"/>
</dbReference>
<dbReference type="CDD" id="cd07477">
    <property type="entry name" value="Peptidases_S8_Subtilisin_subset"/>
    <property type="match status" value="1"/>
</dbReference>
<evidence type="ECO:0000256" key="7">
    <source>
        <dbReference type="RuleBase" id="RU003355"/>
    </source>
</evidence>
<sequence>MAKRYLIHVKTDMNQAREVCVKHSGVQVLHCHKHFPFIVANIENVKFFYNHPAFSHVEEDIRIRIHRASPSAHNQPSNVPWNIQAVHAPAVWPKSTGKGIRVGVLDTGIAYSHPALRGHVAGGYNIISGTQNFMDDNGHGTHVSGIIAARKPGRLYGVSPDVALYGIKVMDRDGNGRISDIIKGIEWAIDNNIQILNMSIGSNTHNAALEYATRRAHQKGIILVASAGNDGERGGAIDYPARFPWVISVGAVDRDMKRASFSSTGDGIDIMAPGVGIRSAWKGGGYKVESGTSMAAPHVSGGAALILSRNISMSGGKAQKYLIQLSNRLGPRREYGHGILDLFPLSK</sequence>
<evidence type="ECO:0000256" key="5">
    <source>
        <dbReference type="ARBA" id="ARBA00022825"/>
    </source>
</evidence>
<evidence type="ECO:0000256" key="4">
    <source>
        <dbReference type="ARBA" id="ARBA00022801"/>
    </source>
</evidence>
<dbReference type="Gene3D" id="3.40.50.200">
    <property type="entry name" value="Peptidase S8/S53 domain"/>
    <property type="match status" value="1"/>
</dbReference>
<dbReference type="GO" id="GO:0046872">
    <property type="term" value="F:metal ion binding"/>
    <property type="evidence" value="ECO:0007669"/>
    <property type="project" value="UniProtKB-KW"/>
</dbReference>
<dbReference type="InterPro" id="IPR050131">
    <property type="entry name" value="Peptidase_S8_subtilisin-like"/>
</dbReference>
<proteinExistence type="inferred from homology"/>
<dbReference type="Pfam" id="PF00082">
    <property type="entry name" value="Peptidase_S8"/>
    <property type="match status" value="1"/>
</dbReference>
<keyword evidence="5 6" id="KW-0720">Serine protease</keyword>
<dbReference type="PROSITE" id="PS00137">
    <property type="entry name" value="SUBTILASE_HIS"/>
    <property type="match status" value="1"/>
</dbReference>
<feature type="active site" description="Charge relay system" evidence="6">
    <location>
        <position position="293"/>
    </location>
</feature>
<dbReference type="InterPro" id="IPR023828">
    <property type="entry name" value="Peptidase_S8_Ser-AS"/>
</dbReference>
<feature type="active site" description="Charge relay system" evidence="6">
    <location>
        <position position="139"/>
    </location>
</feature>
<reference evidence="9 10" key="1">
    <citation type="submission" date="2020-04" db="EMBL/GenBank/DDBJ databases">
        <authorList>
            <person name="Hitch T.C.A."/>
            <person name="Wylensek D."/>
            <person name="Clavel T."/>
        </authorList>
    </citation>
    <scope>NUCLEOTIDE SEQUENCE [LARGE SCALE GENOMIC DNA]</scope>
    <source>
        <strain evidence="9 10">WB01_D5_05</strain>
    </source>
</reference>
<dbReference type="SUPFAM" id="SSF52743">
    <property type="entry name" value="Subtilisin-like"/>
    <property type="match status" value="1"/>
</dbReference>
<keyword evidence="3" id="KW-0479">Metal-binding</keyword>
<dbReference type="InterPro" id="IPR034202">
    <property type="entry name" value="Subtilisin_Carlsberg-like"/>
</dbReference>
<accession>A0A848D454</accession>
<dbReference type="Proteomes" id="UP000561326">
    <property type="component" value="Unassembled WGS sequence"/>
</dbReference>
<evidence type="ECO:0000313" key="10">
    <source>
        <dbReference type="Proteomes" id="UP000561326"/>
    </source>
</evidence>
<gene>
    <name evidence="9" type="ORF">HF838_21635</name>
</gene>
<dbReference type="InterPro" id="IPR036852">
    <property type="entry name" value="Peptidase_S8/S53_dom_sf"/>
</dbReference>
<comment type="caution">
    <text evidence="9">The sequence shown here is derived from an EMBL/GenBank/DDBJ whole genome shotgun (WGS) entry which is preliminary data.</text>
</comment>
<organism evidence="9 10">
    <name type="scientific">Aneurinibacillus aneurinilyticus</name>
    <name type="common">Bacillus aneurinolyticus</name>
    <dbReference type="NCBI Taxonomy" id="1391"/>
    <lineage>
        <taxon>Bacteria</taxon>
        <taxon>Bacillati</taxon>
        <taxon>Bacillota</taxon>
        <taxon>Bacilli</taxon>
        <taxon>Bacillales</taxon>
        <taxon>Paenibacillaceae</taxon>
        <taxon>Aneurinibacillus group</taxon>
        <taxon>Aneurinibacillus</taxon>
    </lineage>
</organism>
<dbReference type="PROSITE" id="PS00136">
    <property type="entry name" value="SUBTILASE_ASP"/>
    <property type="match status" value="1"/>
</dbReference>
<dbReference type="PRINTS" id="PR00723">
    <property type="entry name" value="SUBTILISIN"/>
</dbReference>
<dbReference type="GO" id="GO:0004252">
    <property type="term" value="F:serine-type endopeptidase activity"/>
    <property type="evidence" value="ECO:0007669"/>
    <property type="project" value="UniProtKB-UniRule"/>
</dbReference>
<dbReference type="InterPro" id="IPR015500">
    <property type="entry name" value="Peptidase_S8_subtilisin-rel"/>
</dbReference>
<dbReference type="PANTHER" id="PTHR43806">
    <property type="entry name" value="PEPTIDASE S8"/>
    <property type="match status" value="1"/>
</dbReference>
<keyword evidence="4 6" id="KW-0378">Hydrolase</keyword>
<evidence type="ECO:0000256" key="6">
    <source>
        <dbReference type="PROSITE-ProRule" id="PRU01240"/>
    </source>
</evidence>
<dbReference type="InterPro" id="IPR000209">
    <property type="entry name" value="Peptidase_S8/S53_dom"/>
</dbReference>
<dbReference type="PROSITE" id="PS00138">
    <property type="entry name" value="SUBTILASE_SER"/>
    <property type="match status" value="1"/>
</dbReference>
<evidence type="ECO:0000259" key="8">
    <source>
        <dbReference type="Pfam" id="PF00082"/>
    </source>
</evidence>
<evidence type="ECO:0000313" key="9">
    <source>
        <dbReference type="EMBL" id="NMF00828.1"/>
    </source>
</evidence>
<keyword evidence="2 6" id="KW-0645">Protease</keyword>
<dbReference type="InterPro" id="IPR022398">
    <property type="entry name" value="Peptidase_S8_His-AS"/>
</dbReference>
<evidence type="ECO:0000256" key="3">
    <source>
        <dbReference type="ARBA" id="ARBA00022723"/>
    </source>
</evidence>
<evidence type="ECO:0000256" key="2">
    <source>
        <dbReference type="ARBA" id="ARBA00022670"/>
    </source>
</evidence>
<dbReference type="AlphaFoldDB" id="A0A848D454"/>
<dbReference type="PROSITE" id="PS51892">
    <property type="entry name" value="SUBTILASE"/>
    <property type="match status" value="1"/>
</dbReference>
<comment type="similarity">
    <text evidence="1 6 7">Belongs to the peptidase S8 family.</text>
</comment>
<dbReference type="InterPro" id="IPR023827">
    <property type="entry name" value="Peptidase_S8_Asp-AS"/>
</dbReference>
<protein>
    <submittedName>
        <fullName evidence="9">S8 family peptidase</fullName>
    </submittedName>
</protein>
<feature type="active site" description="Charge relay system" evidence="6">
    <location>
        <position position="106"/>
    </location>
</feature>
<dbReference type="PANTHER" id="PTHR43806:SF11">
    <property type="entry name" value="CEREVISIN-RELATED"/>
    <property type="match status" value="1"/>
</dbReference>
<name>A0A848D454_ANEAE</name>
<dbReference type="GO" id="GO:0006508">
    <property type="term" value="P:proteolysis"/>
    <property type="evidence" value="ECO:0007669"/>
    <property type="project" value="UniProtKB-KW"/>
</dbReference>
<dbReference type="EMBL" id="JABAGO010000055">
    <property type="protein sequence ID" value="NMF00828.1"/>
    <property type="molecule type" value="Genomic_DNA"/>
</dbReference>
<feature type="domain" description="Peptidase S8/S53" evidence="8">
    <location>
        <begin position="97"/>
        <end position="338"/>
    </location>
</feature>